<dbReference type="EMBL" id="QGMG01000204">
    <property type="protein sequence ID" value="TVY55844.1"/>
    <property type="molecule type" value="Genomic_DNA"/>
</dbReference>
<dbReference type="Pfam" id="PF01544">
    <property type="entry name" value="CorA"/>
    <property type="match status" value="1"/>
</dbReference>
<dbReference type="Pfam" id="PF00023">
    <property type="entry name" value="Ank"/>
    <property type="match status" value="1"/>
</dbReference>
<feature type="repeat" description="ANK" evidence="7">
    <location>
        <begin position="94"/>
        <end position="126"/>
    </location>
</feature>
<feature type="repeat" description="ANK" evidence="7">
    <location>
        <begin position="127"/>
        <end position="159"/>
    </location>
</feature>
<keyword evidence="6 9" id="KW-0472">Membrane</keyword>
<dbReference type="InterPro" id="IPR002110">
    <property type="entry name" value="Ankyrin_rpt"/>
</dbReference>
<feature type="transmembrane region" description="Helical" evidence="9">
    <location>
        <begin position="841"/>
        <end position="863"/>
    </location>
</feature>
<reference evidence="10 11" key="1">
    <citation type="submission" date="2018-05" db="EMBL/GenBank/DDBJ databases">
        <title>Whole genome sequencing for identification of molecular markers to develop diagnostic detection tools for the regulated plant pathogen Lachnellula willkommii.</title>
        <authorList>
            <person name="Giroux E."/>
            <person name="Bilodeau G."/>
        </authorList>
    </citation>
    <scope>NUCLEOTIDE SEQUENCE [LARGE SCALE GENOMIC DNA]</scope>
    <source>
        <strain evidence="10 11">CBS 625.97</strain>
    </source>
</reference>
<evidence type="ECO:0000256" key="7">
    <source>
        <dbReference type="PROSITE-ProRule" id="PRU00023"/>
    </source>
</evidence>
<dbReference type="GO" id="GO:0046873">
    <property type="term" value="F:metal ion transmembrane transporter activity"/>
    <property type="evidence" value="ECO:0007669"/>
    <property type="project" value="InterPro"/>
</dbReference>
<dbReference type="Proteomes" id="UP000481288">
    <property type="component" value="Unassembled WGS sequence"/>
</dbReference>
<feature type="region of interest" description="Disordered" evidence="8">
    <location>
        <begin position="974"/>
        <end position="1001"/>
    </location>
</feature>
<dbReference type="Gene3D" id="1.20.58.340">
    <property type="entry name" value="Magnesium transport protein CorA, transmembrane region"/>
    <property type="match status" value="1"/>
</dbReference>
<comment type="subcellular location">
    <subcellularLocation>
        <location evidence="1">Membrane</location>
        <topology evidence="1">Multi-pass membrane protein</topology>
    </subcellularLocation>
</comment>
<evidence type="ECO:0000256" key="4">
    <source>
        <dbReference type="ARBA" id="ARBA00022989"/>
    </source>
</evidence>
<evidence type="ECO:0000313" key="11">
    <source>
        <dbReference type="Proteomes" id="UP000481288"/>
    </source>
</evidence>
<feature type="repeat" description="ANK" evidence="7">
    <location>
        <begin position="303"/>
        <end position="325"/>
    </location>
</feature>
<evidence type="ECO:0000256" key="2">
    <source>
        <dbReference type="ARBA" id="ARBA00022692"/>
    </source>
</evidence>
<feature type="transmembrane region" description="Helical" evidence="9">
    <location>
        <begin position="884"/>
        <end position="903"/>
    </location>
</feature>
<gene>
    <name evidence="10" type="primary">ANK1_2</name>
    <name evidence="10" type="ORF">LCER1_G002657</name>
</gene>
<accession>A0A7D8UTM8</accession>
<feature type="repeat" description="ANK" evidence="7">
    <location>
        <begin position="270"/>
        <end position="302"/>
    </location>
</feature>
<dbReference type="GO" id="GO:0016020">
    <property type="term" value="C:membrane"/>
    <property type="evidence" value="ECO:0007669"/>
    <property type="project" value="UniProtKB-SubCell"/>
</dbReference>
<keyword evidence="4 9" id="KW-1133">Transmembrane helix</keyword>
<dbReference type="SMART" id="SM00248">
    <property type="entry name" value="ANK"/>
    <property type="match status" value="8"/>
</dbReference>
<comment type="caution">
    <text evidence="10">The sequence shown here is derived from an EMBL/GenBank/DDBJ whole genome shotgun (WGS) entry which is preliminary data.</text>
</comment>
<dbReference type="Gene3D" id="1.25.40.20">
    <property type="entry name" value="Ankyrin repeat-containing domain"/>
    <property type="match status" value="3"/>
</dbReference>
<dbReference type="SUPFAM" id="SSF48403">
    <property type="entry name" value="Ankyrin repeat"/>
    <property type="match status" value="1"/>
</dbReference>
<feature type="compositionally biased region" description="Polar residues" evidence="8">
    <location>
        <begin position="458"/>
        <end position="492"/>
    </location>
</feature>
<dbReference type="PRINTS" id="PR01415">
    <property type="entry name" value="ANKYRIN"/>
</dbReference>
<feature type="compositionally biased region" description="Polar residues" evidence="8">
    <location>
        <begin position="526"/>
        <end position="542"/>
    </location>
</feature>
<protein>
    <submittedName>
        <fullName evidence="10">Ankyrin-1</fullName>
    </submittedName>
</protein>
<dbReference type="Pfam" id="PF12796">
    <property type="entry name" value="Ank_2"/>
    <property type="match status" value="3"/>
</dbReference>
<name>A0A7D8UTM8_9HELO</name>
<keyword evidence="2 9" id="KW-0812">Transmembrane</keyword>
<dbReference type="AlphaFoldDB" id="A0A7D8UTM8"/>
<dbReference type="OrthoDB" id="341259at2759"/>
<evidence type="ECO:0000256" key="3">
    <source>
        <dbReference type="ARBA" id="ARBA00022737"/>
    </source>
</evidence>
<evidence type="ECO:0000256" key="1">
    <source>
        <dbReference type="ARBA" id="ARBA00004141"/>
    </source>
</evidence>
<dbReference type="PROSITE" id="PS50297">
    <property type="entry name" value="ANK_REP_REGION"/>
    <property type="match status" value="4"/>
</dbReference>
<dbReference type="InterPro" id="IPR002523">
    <property type="entry name" value="MgTranspt_CorA/ZnTranspt_ZntB"/>
</dbReference>
<feature type="region of interest" description="Disordered" evidence="8">
    <location>
        <begin position="455"/>
        <end position="572"/>
    </location>
</feature>
<keyword evidence="5 7" id="KW-0040">ANK repeat</keyword>
<evidence type="ECO:0000256" key="9">
    <source>
        <dbReference type="SAM" id="Phobius"/>
    </source>
</evidence>
<evidence type="ECO:0000313" key="10">
    <source>
        <dbReference type="EMBL" id="TVY55844.1"/>
    </source>
</evidence>
<sequence length="1001" mass="112978">MEATGKHSTRSRSRSQSQSRSTDHNERLEPQVLRAAESDDVEELRRLIEYAKSTGQFRENFLNIALTRSSDKGKLATTKYILSIGAAPDATIKNRLPPLLRAIEQDQTAIVHLLLEHGANPEIADKKYRTALMTAAWKNRWHILNSLLAKGADVNKKDNKGRNVLHNLAAGKIMDWGDSIIELLLNQNIHIDGKEGQDKDGRTPLYWACSTGKKRLAEQLLARPRGPKAYIDAVDVREKTSLHAAVSRDRDDIVQMLLDYGASLHARSDGGWTPFHNACQIGSEKIVGILIDAGADINAKLLNGMSPLHLAAEGGHLEVVKRLLNCQNIKRAARDSFGSTPFLRAAQNRHKDIVKLLSPVDDLKALSEDALGAVKGFSATIVDFGHFHNGNRVSRKSVFDVLYGEDKDNPLKPAFTIIPNDNATAFRWIHLPSNNMAWVEALLTKLFIEEGAKVEPPSTMTEQPTPTIVLNGASTSNENTLPQSLTRTSTFASGDDKSRWMKTSGQHGNKDQGKGLPKDKSKKATTKGNKSPKAESQPSNKNQQRKYSHPSAQSRNPRSPAFPSRKDGTHMSRGNVYTFMPYLHFETKQRCQEMQLAIKAAESMKTSHSRHPLKARTYDEMLIRAHLASSTVSLHIRRTLDQSFYHNIDTHHRDQDQVVCRYQTRDNRSEEEIDPKLVMVDQMWMWVLGKNLVVTAFPQRWQQPKNDPLNVLDSIIEDINDKTHEPETDLLAETKDIRDELNMIKKVFEDQQHVLPAVEASICDIYKDEQRSQQEVKKRFADQLKIVGMHIKDIDRMDKQAQRINEGIIDMLDLKQKHANAFEARFARDQATSTARQSQTIMVFTIVTIVFLPMSFIAAFFTINIQEFPVDSSNNLPLAYVSKYMFGIGLSISIPMIFIAFYLDHIGSLLKNSRNSLKHWRWKKKTRQEFGDGETDGGDLQTLRLDQVLSEARSARKSVETDWMRERLSVSARPVTAGSAQREKSTGFRMRLSGDVERGLR</sequence>
<dbReference type="SUPFAM" id="SSF144083">
    <property type="entry name" value="Magnesium transport protein CorA, transmembrane region"/>
    <property type="match status" value="1"/>
</dbReference>
<keyword evidence="11" id="KW-1185">Reference proteome</keyword>
<keyword evidence="3" id="KW-0677">Repeat</keyword>
<organism evidence="10 11">
    <name type="scientific">Lachnellula cervina</name>
    <dbReference type="NCBI Taxonomy" id="1316786"/>
    <lineage>
        <taxon>Eukaryota</taxon>
        <taxon>Fungi</taxon>
        <taxon>Dikarya</taxon>
        <taxon>Ascomycota</taxon>
        <taxon>Pezizomycotina</taxon>
        <taxon>Leotiomycetes</taxon>
        <taxon>Helotiales</taxon>
        <taxon>Lachnaceae</taxon>
        <taxon>Lachnellula</taxon>
    </lineage>
</organism>
<evidence type="ECO:0000256" key="8">
    <source>
        <dbReference type="SAM" id="MobiDB-lite"/>
    </source>
</evidence>
<dbReference type="InterPro" id="IPR045863">
    <property type="entry name" value="CorA_TM1_TM2"/>
</dbReference>
<feature type="region of interest" description="Disordered" evidence="8">
    <location>
        <begin position="1"/>
        <end position="32"/>
    </location>
</feature>
<proteinExistence type="predicted"/>
<feature type="compositionally biased region" description="Basic and acidic residues" evidence="8">
    <location>
        <begin position="981"/>
        <end position="1001"/>
    </location>
</feature>
<dbReference type="InterPro" id="IPR036770">
    <property type="entry name" value="Ankyrin_rpt-contain_sf"/>
</dbReference>
<dbReference type="PANTHER" id="PTHR24198:SF165">
    <property type="entry name" value="ANKYRIN REPEAT-CONTAINING PROTEIN-RELATED"/>
    <property type="match status" value="1"/>
</dbReference>
<feature type="compositionally biased region" description="Basic and acidic residues" evidence="8">
    <location>
        <begin position="508"/>
        <end position="519"/>
    </location>
</feature>
<dbReference type="PANTHER" id="PTHR24198">
    <property type="entry name" value="ANKYRIN REPEAT AND PROTEIN KINASE DOMAIN-CONTAINING PROTEIN"/>
    <property type="match status" value="1"/>
</dbReference>
<feature type="repeat" description="ANK" evidence="7">
    <location>
        <begin position="237"/>
        <end position="269"/>
    </location>
</feature>
<dbReference type="PROSITE" id="PS50088">
    <property type="entry name" value="ANK_REPEAT"/>
    <property type="match status" value="5"/>
</dbReference>
<evidence type="ECO:0000256" key="6">
    <source>
        <dbReference type="ARBA" id="ARBA00023136"/>
    </source>
</evidence>
<evidence type="ECO:0000256" key="5">
    <source>
        <dbReference type="ARBA" id="ARBA00023043"/>
    </source>
</evidence>